<dbReference type="SUPFAM" id="SSF57850">
    <property type="entry name" value="RING/U-box"/>
    <property type="match status" value="1"/>
</dbReference>
<dbReference type="InterPro" id="IPR002669">
    <property type="entry name" value="UreD"/>
</dbReference>
<evidence type="ECO:0000313" key="5">
    <source>
        <dbReference type="EMBL" id="TVY58432.1"/>
    </source>
</evidence>
<dbReference type="PROSITE" id="PS50089">
    <property type="entry name" value="ZF_RING_2"/>
    <property type="match status" value="1"/>
</dbReference>
<organism evidence="5 6">
    <name type="scientific">Lachnellula cervina</name>
    <dbReference type="NCBI Taxonomy" id="1316786"/>
    <lineage>
        <taxon>Eukaryota</taxon>
        <taxon>Fungi</taxon>
        <taxon>Dikarya</taxon>
        <taxon>Ascomycota</taxon>
        <taxon>Pezizomycotina</taxon>
        <taxon>Leotiomycetes</taxon>
        <taxon>Helotiales</taxon>
        <taxon>Lachnaceae</taxon>
        <taxon>Lachnellula</taxon>
    </lineage>
</organism>
<dbReference type="Gene3D" id="3.30.40.10">
    <property type="entry name" value="Zinc/RING finger domain, C3HC4 (zinc finger)"/>
    <property type="match status" value="1"/>
</dbReference>
<dbReference type="Pfam" id="PF13639">
    <property type="entry name" value="zf-RING_2"/>
    <property type="match status" value="1"/>
</dbReference>
<dbReference type="PANTHER" id="PTHR33643:SF1">
    <property type="entry name" value="UREASE ACCESSORY PROTEIN D"/>
    <property type="match status" value="1"/>
</dbReference>
<dbReference type="Pfam" id="PF01774">
    <property type="entry name" value="UreD"/>
    <property type="match status" value="1"/>
</dbReference>
<comment type="similarity">
    <text evidence="1">Belongs to the UreD family.</text>
</comment>
<dbReference type="InterPro" id="IPR013083">
    <property type="entry name" value="Znf_RING/FYVE/PHD"/>
</dbReference>
<dbReference type="GO" id="GO:0008270">
    <property type="term" value="F:zinc ion binding"/>
    <property type="evidence" value="ECO:0007669"/>
    <property type="project" value="UniProtKB-KW"/>
</dbReference>
<accession>A0A7D8UUI1</accession>
<reference evidence="5 6" key="1">
    <citation type="submission" date="2018-05" db="EMBL/GenBank/DDBJ databases">
        <title>Whole genome sequencing for identification of molecular markers to develop diagnostic detection tools for the regulated plant pathogen Lachnellula willkommii.</title>
        <authorList>
            <person name="Giroux E."/>
            <person name="Bilodeau G."/>
        </authorList>
    </citation>
    <scope>NUCLEOTIDE SEQUENCE [LARGE SCALE GENOMIC DNA]</scope>
    <source>
        <strain evidence="5 6">CBS 625.97</strain>
    </source>
</reference>
<dbReference type="SMART" id="SM00184">
    <property type="entry name" value="RING"/>
    <property type="match status" value="1"/>
</dbReference>
<dbReference type="Proteomes" id="UP000481288">
    <property type="component" value="Unassembled WGS sequence"/>
</dbReference>
<evidence type="ECO:0000259" key="4">
    <source>
        <dbReference type="PROSITE" id="PS50089"/>
    </source>
</evidence>
<name>A0A7D8UUI1_9HELO</name>
<evidence type="ECO:0000313" key="6">
    <source>
        <dbReference type="Proteomes" id="UP000481288"/>
    </source>
</evidence>
<evidence type="ECO:0000256" key="3">
    <source>
        <dbReference type="PROSITE-ProRule" id="PRU00175"/>
    </source>
</evidence>
<feature type="domain" description="RING-type" evidence="4">
    <location>
        <begin position="411"/>
        <end position="458"/>
    </location>
</feature>
<dbReference type="InterPro" id="IPR001841">
    <property type="entry name" value="Znf_RING"/>
</dbReference>
<gene>
    <name evidence="5" type="ORF">LCER1_G001408</name>
</gene>
<dbReference type="PANTHER" id="PTHR33643">
    <property type="entry name" value="UREASE ACCESSORY PROTEIN D"/>
    <property type="match status" value="1"/>
</dbReference>
<dbReference type="AlphaFoldDB" id="A0A7D8UUI1"/>
<evidence type="ECO:0000256" key="2">
    <source>
        <dbReference type="ARBA" id="ARBA00023186"/>
    </source>
</evidence>
<keyword evidence="3" id="KW-0479">Metal-binding</keyword>
<proteinExistence type="inferred from homology"/>
<dbReference type="EMBL" id="QGMG01000041">
    <property type="protein sequence ID" value="TVY58432.1"/>
    <property type="molecule type" value="Genomic_DNA"/>
</dbReference>
<protein>
    <submittedName>
        <fullName evidence="5">Putative urease accessory protein ureD-like</fullName>
    </submittedName>
</protein>
<dbReference type="OrthoDB" id="5550464at2759"/>
<evidence type="ECO:0000256" key="1">
    <source>
        <dbReference type="ARBA" id="ARBA00007177"/>
    </source>
</evidence>
<keyword evidence="6" id="KW-1185">Reference proteome</keyword>
<sequence>MVSPFPPSSSFPGEGQLVVGLLPQKISALSTISFQYPLKLISPSPAANQKSVLVFLLTYGGGLVGGDQVHLTINIKQNSSLSIVTQGHTKIFKSPCPEVITRQKLHVTIEPGAALCLLPDPVQPFRESVYEQSQSFFVAKTGSLCLLDWVSAGRTARGEDWDLWGWSGRNEVWSIAQTGKKPRLLLRDNVLLDGVAMDSTENVLRKKMQGLGIFGTLVLKGPLMESLAAFFLSEFSALPRIGARDFRSQDMKDHDSTLVLSPQDSWRTSRLMQEMEDKVLWSAAKVRGCTVVKVGALTVEGGRRWLGSMIKEEGSVSQHFGEDATMFFKIFKIFNPKAQAMEVAFFENYAASVLTDLSEISTIDPFQRRRSLAQQVLSHEQLDLIRRNGAPQTIQTMECSEDPLKEPDVTCSICAEPYHTEFEPGITEYPFLTACGHVLGAACLKKWLKNQSTCPICRFNLKFRCGHPILPRRAFSSGSANLPTLTFETGVPRSCLDCRLAHLNVYWSAKIDEYRGKLAYLEKKLASLNAWFELLIDSEGDADVESQAGLMNEVELDREEITVQIVRAKADWRADVARLQEGVENTWVASC</sequence>
<comment type="caution">
    <text evidence="5">The sequence shown here is derived from an EMBL/GenBank/DDBJ whole genome shotgun (WGS) entry which is preliminary data.</text>
</comment>
<keyword evidence="3" id="KW-0862">Zinc</keyword>
<keyword evidence="3" id="KW-0863">Zinc-finger</keyword>
<dbReference type="HAMAP" id="MF_01384">
    <property type="entry name" value="UreD"/>
    <property type="match status" value="1"/>
</dbReference>
<dbReference type="GO" id="GO:0016151">
    <property type="term" value="F:nickel cation binding"/>
    <property type="evidence" value="ECO:0007669"/>
    <property type="project" value="InterPro"/>
</dbReference>
<keyword evidence="2" id="KW-0143">Chaperone</keyword>